<evidence type="ECO:0000313" key="2">
    <source>
        <dbReference type="EMBL" id="GEN63271.1"/>
    </source>
</evidence>
<dbReference type="Gene3D" id="3.10.450.50">
    <property type="match status" value="1"/>
</dbReference>
<dbReference type="EMBL" id="BJYG01000018">
    <property type="protein sequence ID" value="GEN63271.1"/>
    <property type="molecule type" value="Genomic_DNA"/>
</dbReference>
<dbReference type="InterPro" id="IPR037401">
    <property type="entry name" value="SnoaL-like"/>
</dbReference>
<dbReference type="RefSeq" id="WP_146887678.1">
    <property type="nucleotide sequence ID" value="NZ_BJYG01000018.1"/>
</dbReference>
<dbReference type="InterPro" id="IPR011721">
    <property type="entry name" value="CHP02096"/>
</dbReference>
<accession>A0A511XK25</accession>
<organism evidence="2 3">
    <name type="scientific">Acetobacter oeni</name>
    <dbReference type="NCBI Taxonomy" id="304077"/>
    <lineage>
        <taxon>Bacteria</taxon>
        <taxon>Pseudomonadati</taxon>
        <taxon>Pseudomonadota</taxon>
        <taxon>Alphaproteobacteria</taxon>
        <taxon>Acetobacterales</taxon>
        <taxon>Acetobacteraceae</taxon>
        <taxon>Acetobacter</taxon>
    </lineage>
</organism>
<reference evidence="2 3" key="1">
    <citation type="submission" date="2019-07" db="EMBL/GenBank/DDBJ databases">
        <title>Whole genome shotgun sequence of Acetobacter oeni NBRC 105207.</title>
        <authorList>
            <person name="Hosoyama A."/>
            <person name="Uohara A."/>
            <person name="Ohji S."/>
            <person name="Ichikawa N."/>
        </authorList>
    </citation>
    <scope>NUCLEOTIDE SEQUENCE [LARGE SCALE GENOMIC DNA]</scope>
    <source>
        <strain evidence="2 3">NBRC 105207</strain>
    </source>
</reference>
<dbReference type="Pfam" id="PF12680">
    <property type="entry name" value="SnoaL_2"/>
    <property type="match status" value="1"/>
</dbReference>
<proteinExistence type="predicted"/>
<evidence type="ECO:0000313" key="3">
    <source>
        <dbReference type="Proteomes" id="UP000321746"/>
    </source>
</evidence>
<evidence type="ECO:0000259" key="1">
    <source>
        <dbReference type="Pfam" id="PF12680"/>
    </source>
</evidence>
<name>A0A511XK25_9PROT</name>
<dbReference type="AlphaFoldDB" id="A0A511XK25"/>
<dbReference type="InterPro" id="IPR032710">
    <property type="entry name" value="NTF2-like_dom_sf"/>
</dbReference>
<protein>
    <recommendedName>
        <fullName evidence="1">SnoaL-like domain-containing protein</fullName>
    </recommendedName>
</protein>
<dbReference type="Proteomes" id="UP000321746">
    <property type="component" value="Unassembled WGS sequence"/>
</dbReference>
<feature type="domain" description="SnoaL-like" evidence="1">
    <location>
        <begin position="10"/>
        <end position="121"/>
    </location>
</feature>
<dbReference type="OrthoDB" id="582835at2"/>
<dbReference type="SUPFAM" id="SSF54427">
    <property type="entry name" value="NTF2-like"/>
    <property type="match status" value="1"/>
</dbReference>
<keyword evidence="3" id="KW-1185">Reference proteome</keyword>
<dbReference type="NCBIfam" id="TIGR02096">
    <property type="entry name" value="ketosteroid isomerase-related protein"/>
    <property type="match status" value="1"/>
</dbReference>
<sequence length="139" mass="15471">MSAEETQKVIRAYYDAFNREDNDAVLALLADDVVHDINQGGQEVGRDKFRTFLSKMEGYYKEESKEMVIMTTPDGARAAAEFVVHGAYVKTEAGLPPAKGQKYVLPVGAFFEVRGGKIARVTNYYNLPLWTKQIDAASV</sequence>
<comment type="caution">
    <text evidence="2">The sequence shown here is derived from an EMBL/GenBank/DDBJ whole genome shotgun (WGS) entry which is preliminary data.</text>
</comment>
<gene>
    <name evidence="2" type="ORF">AOE01nite_14950</name>
</gene>